<comment type="caution">
    <text evidence="1">The sequence shown here is derived from an EMBL/GenBank/DDBJ whole genome shotgun (WGS) entry which is preliminary data.</text>
</comment>
<dbReference type="Gene3D" id="3.40.50.300">
    <property type="entry name" value="P-loop containing nucleotide triphosphate hydrolases"/>
    <property type="match status" value="1"/>
</dbReference>
<dbReference type="EMBL" id="JADJNC010000046">
    <property type="protein sequence ID" value="MBK7424748.1"/>
    <property type="molecule type" value="Genomic_DNA"/>
</dbReference>
<dbReference type="InterPro" id="IPR027417">
    <property type="entry name" value="P-loop_NTPase"/>
</dbReference>
<proteinExistence type="predicted"/>
<dbReference type="Proteomes" id="UP000886602">
    <property type="component" value="Unassembled WGS sequence"/>
</dbReference>
<gene>
    <name evidence="1" type="ORF">IPJ48_17630</name>
</gene>
<evidence type="ECO:0000313" key="1">
    <source>
        <dbReference type="EMBL" id="MBK7424748.1"/>
    </source>
</evidence>
<dbReference type="AlphaFoldDB" id="A0A9D7FE79"/>
<accession>A0A9D7FE79</accession>
<evidence type="ECO:0000313" key="2">
    <source>
        <dbReference type="Proteomes" id="UP000886602"/>
    </source>
</evidence>
<name>A0A9D7FE79_9RHOO</name>
<sequence>MGCTLPELFANRTRANTEYNTKTKGKIKLIDSATTSKSDVESYCKKYKPSAIIFDQIDKIKGFLGDREDLRLGSIYIWARELAKTYCPVIGVTQADGTAEGKKWLTMENVSNAKTAKQAEADWILGIGATHQDGFEFIRHLHASKNKLMGDMDSKPALRHGKVDVIIQPDIARYLDYKR</sequence>
<protein>
    <recommendedName>
        <fullName evidence="3">SF4 helicase domain-containing protein</fullName>
    </recommendedName>
</protein>
<reference evidence="1" key="1">
    <citation type="submission" date="2020-10" db="EMBL/GenBank/DDBJ databases">
        <title>Connecting structure to function with the recovery of over 1000 high-quality activated sludge metagenome-assembled genomes encoding full-length rRNA genes using long-read sequencing.</title>
        <authorList>
            <person name="Singleton C.M."/>
            <person name="Petriglieri F."/>
            <person name="Kristensen J.M."/>
            <person name="Kirkegaard R.H."/>
            <person name="Michaelsen T.Y."/>
            <person name="Andersen M.H."/>
            <person name="Karst S.M."/>
            <person name="Dueholm M.S."/>
            <person name="Nielsen P.H."/>
            <person name="Albertsen M."/>
        </authorList>
    </citation>
    <scope>NUCLEOTIDE SEQUENCE</scope>
    <source>
        <strain evidence="1">EsbW_18-Q3-R4-48_MAXAC.044</strain>
    </source>
</reference>
<evidence type="ECO:0008006" key="3">
    <source>
        <dbReference type="Google" id="ProtNLM"/>
    </source>
</evidence>
<organism evidence="1 2">
    <name type="scientific">Candidatus Propionivibrio dominans</name>
    <dbReference type="NCBI Taxonomy" id="2954373"/>
    <lineage>
        <taxon>Bacteria</taxon>
        <taxon>Pseudomonadati</taxon>
        <taxon>Pseudomonadota</taxon>
        <taxon>Betaproteobacteria</taxon>
        <taxon>Rhodocyclales</taxon>
        <taxon>Rhodocyclaceae</taxon>
        <taxon>Propionivibrio</taxon>
    </lineage>
</organism>